<keyword evidence="4" id="KW-1185">Reference proteome</keyword>
<feature type="region of interest" description="Disordered" evidence="1">
    <location>
        <begin position="1"/>
        <end position="29"/>
    </location>
</feature>
<proteinExistence type="predicted"/>
<evidence type="ECO:0000313" key="2">
    <source>
        <dbReference type="EMBL" id="CAI4012000.1"/>
    </source>
</evidence>
<name>A0A9P1DLW7_9DINO</name>
<accession>A0A9P1DLW7</accession>
<evidence type="ECO:0000313" key="3">
    <source>
        <dbReference type="EMBL" id="CAL1165375.1"/>
    </source>
</evidence>
<dbReference type="EMBL" id="CAMXCT030005312">
    <property type="protein sequence ID" value="CAL4799312.1"/>
    <property type="molecule type" value="Genomic_DNA"/>
</dbReference>
<evidence type="ECO:0000256" key="1">
    <source>
        <dbReference type="SAM" id="MobiDB-lite"/>
    </source>
</evidence>
<organism evidence="2">
    <name type="scientific">Cladocopium goreaui</name>
    <dbReference type="NCBI Taxonomy" id="2562237"/>
    <lineage>
        <taxon>Eukaryota</taxon>
        <taxon>Sar</taxon>
        <taxon>Alveolata</taxon>
        <taxon>Dinophyceae</taxon>
        <taxon>Suessiales</taxon>
        <taxon>Symbiodiniaceae</taxon>
        <taxon>Cladocopium</taxon>
    </lineage>
</organism>
<reference evidence="2" key="1">
    <citation type="submission" date="2022-10" db="EMBL/GenBank/DDBJ databases">
        <authorList>
            <person name="Chen Y."/>
            <person name="Dougan E. K."/>
            <person name="Chan C."/>
            <person name="Rhodes N."/>
            <person name="Thang M."/>
        </authorList>
    </citation>
    <scope>NUCLEOTIDE SEQUENCE</scope>
</reference>
<dbReference type="EMBL" id="CAMXCT010005312">
    <property type="protein sequence ID" value="CAI4012000.1"/>
    <property type="molecule type" value="Genomic_DNA"/>
</dbReference>
<sequence length="126" mass="13409">MFSGSKSNDLHQRGAGVHPSQLPWDKGSNSTAQTAYFHDVSPVSPHTFGVPSGTRVCEAFCFPAAFTNTFGRGKVFATWTGTSAKACTSTCRKKVKPLSCLASNANVSYETLSLPCKDISTSDHST</sequence>
<evidence type="ECO:0000313" key="4">
    <source>
        <dbReference type="Proteomes" id="UP001152797"/>
    </source>
</evidence>
<protein>
    <submittedName>
        <fullName evidence="2">Uncharacterized protein</fullName>
    </submittedName>
</protein>
<reference evidence="3" key="2">
    <citation type="submission" date="2024-04" db="EMBL/GenBank/DDBJ databases">
        <authorList>
            <person name="Chen Y."/>
            <person name="Shah S."/>
            <person name="Dougan E. K."/>
            <person name="Thang M."/>
            <person name="Chan C."/>
        </authorList>
    </citation>
    <scope>NUCLEOTIDE SEQUENCE [LARGE SCALE GENOMIC DNA]</scope>
</reference>
<dbReference type="Proteomes" id="UP001152797">
    <property type="component" value="Unassembled WGS sequence"/>
</dbReference>
<dbReference type="EMBL" id="CAMXCT020005312">
    <property type="protein sequence ID" value="CAL1165375.1"/>
    <property type="molecule type" value="Genomic_DNA"/>
</dbReference>
<comment type="caution">
    <text evidence="2">The sequence shown here is derived from an EMBL/GenBank/DDBJ whole genome shotgun (WGS) entry which is preliminary data.</text>
</comment>
<gene>
    <name evidence="2" type="ORF">C1SCF055_LOCUS37112</name>
</gene>
<dbReference type="AlphaFoldDB" id="A0A9P1DLW7"/>